<dbReference type="AlphaFoldDB" id="A0A382H589"/>
<evidence type="ECO:0000313" key="2">
    <source>
        <dbReference type="EMBL" id="SVB81591.1"/>
    </source>
</evidence>
<gene>
    <name evidence="2" type="ORF">METZ01_LOCUS234445</name>
</gene>
<sequence>MDKPVVQAIFACVRRRPNQQPCSSRIIVSLGLSLLACALTSAATEWQSGDGYRFKALTVSSNEPAGFTSLPATLTNIEFVNRLAKERYTTNQIYLNGAGVAAGDYDGDGMCDLFFCGLDSENKLYRNLGGWKFEDVSTKARVRGKNFASTGASFADVNGNGLLDLVLNSVGQGTWVLLNDGQGSFRATRPLNPRGGGMSLALADVDQDGDLDLYVTNYRTETIRDQPVIKLRGSNINGTPQVISVDGKPLEAANSVGRFTLKSNGKIVEHGQADQFYLNDGRGKF</sequence>
<evidence type="ECO:0008006" key="3">
    <source>
        <dbReference type="Google" id="ProtNLM"/>
    </source>
</evidence>
<dbReference type="InterPro" id="IPR028994">
    <property type="entry name" value="Integrin_alpha_N"/>
</dbReference>
<protein>
    <recommendedName>
        <fullName evidence="3">ASPIC/UnbV domain-containing protein</fullName>
    </recommendedName>
</protein>
<dbReference type="SUPFAM" id="SSF69318">
    <property type="entry name" value="Integrin alpha N-terminal domain"/>
    <property type="match status" value="1"/>
</dbReference>
<organism evidence="2">
    <name type="scientific">marine metagenome</name>
    <dbReference type="NCBI Taxonomy" id="408172"/>
    <lineage>
        <taxon>unclassified sequences</taxon>
        <taxon>metagenomes</taxon>
        <taxon>ecological metagenomes</taxon>
    </lineage>
</organism>
<dbReference type="Pfam" id="PF13517">
    <property type="entry name" value="FG-GAP_3"/>
    <property type="match status" value="1"/>
</dbReference>
<dbReference type="PANTHER" id="PTHR44103:SF1">
    <property type="entry name" value="PROPROTEIN CONVERTASE P"/>
    <property type="match status" value="1"/>
</dbReference>
<proteinExistence type="predicted"/>
<evidence type="ECO:0000256" key="1">
    <source>
        <dbReference type="ARBA" id="ARBA00022729"/>
    </source>
</evidence>
<dbReference type="PANTHER" id="PTHR44103">
    <property type="entry name" value="PROPROTEIN CONVERTASE P"/>
    <property type="match status" value="1"/>
</dbReference>
<name>A0A382H589_9ZZZZ</name>
<feature type="non-terminal residue" evidence="2">
    <location>
        <position position="285"/>
    </location>
</feature>
<reference evidence="2" key="1">
    <citation type="submission" date="2018-05" db="EMBL/GenBank/DDBJ databases">
        <authorList>
            <person name="Lanie J.A."/>
            <person name="Ng W.-L."/>
            <person name="Kazmierczak K.M."/>
            <person name="Andrzejewski T.M."/>
            <person name="Davidsen T.M."/>
            <person name="Wayne K.J."/>
            <person name="Tettelin H."/>
            <person name="Glass J.I."/>
            <person name="Rusch D."/>
            <person name="Podicherti R."/>
            <person name="Tsui H.-C.T."/>
            <person name="Winkler M.E."/>
        </authorList>
    </citation>
    <scope>NUCLEOTIDE SEQUENCE</scope>
</reference>
<dbReference type="Gene3D" id="2.130.10.130">
    <property type="entry name" value="Integrin alpha, N-terminal"/>
    <property type="match status" value="1"/>
</dbReference>
<dbReference type="InterPro" id="IPR013517">
    <property type="entry name" value="FG-GAP"/>
</dbReference>
<dbReference type="EMBL" id="UINC01058851">
    <property type="protein sequence ID" value="SVB81591.1"/>
    <property type="molecule type" value="Genomic_DNA"/>
</dbReference>
<accession>A0A382H589</accession>
<keyword evidence="1" id="KW-0732">Signal</keyword>